<dbReference type="RefSeq" id="WP_200065708.1">
    <property type="nucleotide sequence ID" value="NZ_JAEHFW010000001.1"/>
</dbReference>
<dbReference type="AlphaFoldDB" id="A0A934PSI4"/>
<protein>
    <recommendedName>
        <fullName evidence="3">UDP-N-acetylglucosamine kinase</fullName>
    </recommendedName>
</protein>
<dbReference type="SUPFAM" id="SSF52540">
    <property type="entry name" value="P-loop containing nucleoside triphosphate hydrolases"/>
    <property type="match status" value="1"/>
</dbReference>
<name>A0A934PSI4_9SPHI</name>
<reference evidence="1" key="1">
    <citation type="submission" date="2020-12" db="EMBL/GenBank/DDBJ databases">
        <title>Bacterial novel species Mucilaginibacter sp. SD-g isolated from soil.</title>
        <authorList>
            <person name="Jung H.-Y."/>
        </authorList>
    </citation>
    <scope>NUCLEOTIDE SEQUENCE</scope>
    <source>
        <strain evidence="1">SD-g</strain>
    </source>
</reference>
<gene>
    <name evidence="1" type="ORF">I5M19_08155</name>
</gene>
<organism evidence="1 2">
    <name type="scientific">Mucilaginibacter segetis</name>
    <dbReference type="NCBI Taxonomy" id="2793071"/>
    <lineage>
        <taxon>Bacteria</taxon>
        <taxon>Pseudomonadati</taxon>
        <taxon>Bacteroidota</taxon>
        <taxon>Sphingobacteriia</taxon>
        <taxon>Sphingobacteriales</taxon>
        <taxon>Sphingobacteriaceae</taxon>
        <taxon>Mucilaginibacter</taxon>
    </lineage>
</organism>
<dbReference type="InterPro" id="IPR027417">
    <property type="entry name" value="P-loop_NTPase"/>
</dbReference>
<evidence type="ECO:0000313" key="2">
    <source>
        <dbReference type="Proteomes" id="UP000613193"/>
    </source>
</evidence>
<evidence type="ECO:0000313" key="1">
    <source>
        <dbReference type="EMBL" id="MBK0379274.1"/>
    </source>
</evidence>
<evidence type="ECO:0008006" key="3">
    <source>
        <dbReference type="Google" id="ProtNLM"/>
    </source>
</evidence>
<accession>A0A934PSI4</accession>
<dbReference type="PANTHER" id="PTHR39206:SF1">
    <property type="entry name" value="SLL8004 PROTEIN"/>
    <property type="match status" value="1"/>
</dbReference>
<keyword evidence="2" id="KW-1185">Reference proteome</keyword>
<dbReference type="EMBL" id="JAEHFW010000001">
    <property type="protein sequence ID" value="MBK0379274.1"/>
    <property type="molecule type" value="Genomic_DNA"/>
</dbReference>
<dbReference type="Proteomes" id="UP000613193">
    <property type="component" value="Unassembled WGS sequence"/>
</dbReference>
<comment type="caution">
    <text evidence="1">The sequence shown here is derived from an EMBL/GenBank/DDBJ whole genome shotgun (WGS) entry which is preliminary data.</text>
</comment>
<dbReference type="Gene3D" id="3.40.50.300">
    <property type="entry name" value="P-loop containing nucleotide triphosphate hydrolases"/>
    <property type="match status" value="1"/>
</dbReference>
<proteinExistence type="predicted"/>
<sequence>MACIYIIAGPPGIGKSTSGHEFIPENIDIWDADMIAQRYRHMGYTDYKDIGNMRFQQSVQRSLISGEDFAIELNLGFQSHYDYLRKVKSFNADNSIHIVLFYTEQIALCLERARRRHTAGLHLVQPETIHEMYAATFTLLRAHLKLVDRLTLVDVMTTGTPYICGGWSWPSTSLQLKEDAPRWASQLNEDLKAVSKQQIKRKPRGPRL</sequence>
<dbReference type="PANTHER" id="PTHR39206">
    <property type="entry name" value="SLL8004 PROTEIN"/>
    <property type="match status" value="1"/>
</dbReference>